<dbReference type="InterPro" id="IPR001926">
    <property type="entry name" value="TrpB-like_PALP"/>
</dbReference>
<dbReference type="SUPFAM" id="SSF53686">
    <property type="entry name" value="Tryptophan synthase beta subunit-like PLP-dependent enzymes"/>
    <property type="match status" value="1"/>
</dbReference>
<evidence type="ECO:0000313" key="5">
    <source>
        <dbReference type="Proteomes" id="UP001296706"/>
    </source>
</evidence>
<evidence type="ECO:0000256" key="2">
    <source>
        <dbReference type="ARBA" id="ARBA00022898"/>
    </source>
</evidence>
<keyword evidence="5" id="KW-1185">Reference proteome</keyword>
<evidence type="ECO:0000259" key="3">
    <source>
        <dbReference type="Pfam" id="PF00291"/>
    </source>
</evidence>
<dbReference type="InterPro" id="IPR050214">
    <property type="entry name" value="Cys_Synth/Cystath_Beta-Synth"/>
</dbReference>
<gene>
    <name evidence="4" type="ORF">HF577_36865</name>
</gene>
<proteinExistence type="predicted"/>
<sequence>MAPGYEAADISGSRKLRIPPLDGRQWGTVTVHESVLDAVGGTPLFRLNRITAGLTAAVYVKVEFANPGGSVKDRAALAMVREAERLGDLQPGGVIVEGTSGNTGIGLAMVGALHGYRTIVVVPDTIAREKIALLRAYGAQVVPTSGKLPRDHPAHVNNMARRIAAETPGGWHANQYDNPANPHIHELTTGPEIWEQTGGRITHLVAGVGTGGTISGTGRYLKQHGVSVVGADPATSVYSGGDGSPYFVESIGHFVHPATVTDTWPLSYDQGVIDRFERIPDRESLLTTRRLAREEGLLVGGSAGTAVAAALRVAAELGPEHLVVAILPDSGRSYLSKYFDDDWMTRLGFLDAAVGPYVRDVVPERGLAVAHSGHTVAAVLDTRPEGLVAVVTPRKSDDPTRSAPEVLGVVDAAALRALVAVDPGRADDDVAVHAGPAPAAVGAGENLAEARGRLADEGPVLVLVDGRAVTLVPRSALEQGLAAGG</sequence>
<keyword evidence="2" id="KW-0663">Pyridoxal phosphate</keyword>
<dbReference type="Proteomes" id="UP001296706">
    <property type="component" value="Unassembled WGS sequence"/>
</dbReference>
<comment type="caution">
    <text evidence="4">The sequence shown here is derived from an EMBL/GenBank/DDBJ whole genome shotgun (WGS) entry which is preliminary data.</text>
</comment>
<dbReference type="Gene3D" id="3.40.50.1100">
    <property type="match status" value="2"/>
</dbReference>
<evidence type="ECO:0000313" key="4">
    <source>
        <dbReference type="EMBL" id="NMH82644.1"/>
    </source>
</evidence>
<feature type="domain" description="Tryptophan synthase beta chain-like PALP" evidence="3">
    <location>
        <begin position="36"/>
        <end position="329"/>
    </location>
</feature>
<dbReference type="InterPro" id="IPR036052">
    <property type="entry name" value="TrpB-like_PALP_sf"/>
</dbReference>
<organism evidence="4 5">
    <name type="scientific">Pseudonocardia xinjiangensis</name>
    <dbReference type="NCBI Taxonomy" id="75289"/>
    <lineage>
        <taxon>Bacteria</taxon>
        <taxon>Bacillati</taxon>
        <taxon>Actinomycetota</taxon>
        <taxon>Actinomycetes</taxon>
        <taxon>Pseudonocardiales</taxon>
        <taxon>Pseudonocardiaceae</taxon>
        <taxon>Pseudonocardia</taxon>
    </lineage>
</organism>
<accession>A0ABX1RRY7</accession>
<dbReference type="CDD" id="cd01561">
    <property type="entry name" value="CBS_like"/>
    <property type="match status" value="1"/>
</dbReference>
<dbReference type="PANTHER" id="PTHR10314">
    <property type="entry name" value="CYSTATHIONINE BETA-SYNTHASE"/>
    <property type="match status" value="1"/>
</dbReference>
<protein>
    <submittedName>
        <fullName evidence="4">Cysteine synthase family protein</fullName>
    </submittedName>
</protein>
<dbReference type="Pfam" id="PF00291">
    <property type="entry name" value="PALP"/>
    <property type="match status" value="1"/>
</dbReference>
<comment type="cofactor">
    <cofactor evidence="1">
        <name>pyridoxal 5'-phosphate</name>
        <dbReference type="ChEBI" id="CHEBI:597326"/>
    </cofactor>
</comment>
<dbReference type="PROSITE" id="PS00901">
    <property type="entry name" value="CYS_SYNTHASE"/>
    <property type="match status" value="1"/>
</dbReference>
<name>A0ABX1RRY7_9PSEU</name>
<dbReference type="InterPro" id="IPR001216">
    <property type="entry name" value="P-phosphate_BS"/>
</dbReference>
<reference evidence="4 5" key="1">
    <citation type="submission" date="2020-04" db="EMBL/GenBank/DDBJ databases">
        <authorList>
            <person name="Klaysubun C."/>
            <person name="Duangmal K."/>
            <person name="Lipun K."/>
        </authorList>
    </citation>
    <scope>NUCLEOTIDE SEQUENCE [LARGE SCALE GENOMIC DNA]</scope>
    <source>
        <strain evidence="4 5">JCM 11839</strain>
    </source>
</reference>
<dbReference type="EMBL" id="JAAXKY010000274">
    <property type="protein sequence ID" value="NMH82644.1"/>
    <property type="molecule type" value="Genomic_DNA"/>
</dbReference>
<evidence type="ECO:0000256" key="1">
    <source>
        <dbReference type="ARBA" id="ARBA00001933"/>
    </source>
</evidence>